<gene>
    <name evidence="2" type="ORF">BUALT_Bualt11G0002600</name>
</gene>
<evidence type="ECO:0000259" key="1">
    <source>
        <dbReference type="PROSITE" id="PS50878"/>
    </source>
</evidence>
<feature type="domain" description="Reverse transcriptase" evidence="1">
    <location>
        <begin position="1"/>
        <end position="226"/>
    </location>
</feature>
<dbReference type="AlphaFoldDB" id="A0AAV6WWE8"/>
<keyword evidence="3" id="KW-1185">Reference proteome</keyword>
<dbReference type="EMBL" id="WHWC01000011">
    <property type="protein sequence ID" value="KAG8373235.1"/>
    <property type="molecule type" value="Genomic_DNA"/>
</dbReference>
<reference evidence="2" key="1">
    <citation type="submission" date="2019-10" db="EMBL/GenBank/DDBJ databases">
        <authorList>
            <person name="Zhang R."/>
            <person name="Pan Y."/>
            <person name="Wang J."/>
            <person name="Ma R."/>
            <person name="Yu S."/>
        </authorList>
    </citation>
    <scope>NUCLEOTIDE SEQUENCE</scope>
    <source>
        <strain evidence="2">LA-IB0</strain>
        <tissue evidence="2">Leaf</tissue>
    </source>
</reference>
<dbReference type="InterPro" id="IPR043502">
    <property type="entry name" value="DNA/RNA_pol_sf"/>
</dbReference>
<protein>
    <recommendedName>
        <fullName evidence="1">Reverse transcriptase domain-containing protein</fullName>
    </recommendedName>
</protein>
<comment type="caution">
    <text evidence="2">The sequence shown here is derived from an EMBL/GenBank/DDBJ whole genome shotgun (WGS) entry which is preliminary data.</text>
</comment>
<dbReference type="PANTHER" id="PTHR33116:SF70">
    <property type="entry name" value="NON-LTR RETROELEMENT REVERSE TRANSCRIPTASE-LIKE PROTEIN"/>
    <property type="match status" value="1"/>
</dbReference>
<evidence type="ECO:0000313" key="2">
    <source>
        <dbReference type="EMBL" id="KAG8373235.1"/>
    </source>
</evidence>
<dbReference type="InterPro" id="IPR000477">
    <property type="entry name" value="RT_dom"/>
</dbReference>
<dbReference type="Pfam" id="PF00078">
    <property type="entry name" value="RVT_1"/>
    <property type="match status" value="1"/>
</dbReference>
<proteinExistence type="predicted"/>
<dbReference type="PANTHER" id="PTHR33116">
    <property type="entry name" value="REVERSE TRANSCRIPTASE ZINC-BINDING DOMAIN-CONTAINING PROTEIN-RELATED-RELATED"/>
    <property type="match status" value="1"/>
</dbReference>
<dbReference type="Proteomes" id="UP000826271">
    <property type="component" value="Unassembled WGS sequence"/>
</dbReference>
<evidence type="ECO:0000313" key="3">
    <source>
        <dbReference type="Proteomes" id="UP000826271"/>
    </source>
</evidence>
<dbReference type="SUPFAM" id="SSF56672">
    <property type="entry name" value="DNA/RNA polymerases"/>
    <property type="match status" value="1"/>
</dbReference>
<sequence length="311" mass="35352">MKDLVSPLQSSFIPGRGTHDNIFVLQEIIHSLRRSKNKKGGMIIKLDLEKVYDKTNWDFFEQTLHFFELPPHLLEFIIFCVKCVKPRVLWNGKPFPSISPSYGLSQGDPLSPYLFVICVGCLSYLIEHSVEEGTWKPISVCRGGPKLSHVFVADDLIFLAQETRDNAINIDKLMGEFCACFSLKVNKNKSRIFFSRSTRHGLSRSIAKILDFSCTMDLGKYLGVPLVHNGASPSLYQELINKAQFQLASWKSRLLNLEGRSTLINSVTMAMPSHVLQSTWLPSSICNKLDQMDRSFLWESNSNIRKVHPIK</sequence>
<accession>A0AAV6WWE8</accession>
<dbReference type="PROSITE" id="PS50878">
    <property type="entry name" value="RT_POL"/>
    <property type="match status" value="1"/>
</dbReference>
<organism evidence="2 3">
    <name type="scientific">Buddleja alternifolia</name>
    <dbReference type="NCBI Taxonomy" id="168488"/>
    <lineage>
        <taxon>Eukaryota</taxon>
        <taxon>Viridiplantae</taxon>
        <taxon>Streptophyta</taxon>
        <taxon>Embryophyta</taxon>
        <taxon>Tracheophyta</taxon>
        <taxon>Spermatophyta</taxon>
        <taxon>Magnoliopsida</taxon>
        <taxon>eudicotyledons</taxon>
        <taxon>Gunneridae</taxon>
        <taxon>Pentapetalae</taxon>
        <taxon>asterids</taxon>
        <taxon>lamiids</taxon>
        <taxon>Lamiales</taxon>
        <taxon>Scrophulariaceae</taxon>
        <taxon>Buddlejeae</taxon>
        <taxon>Buddleja</taxon>
    </lineage>
</organism>
<name>A0AAV6WWE8_9LAMI</name>